<name>A0A1G2QJW2_9BACT</name>
<sequence>MKKNNQKGSKLIPVIVAVAILLAAGGGGYYYYNNKNKTLSDDKEIARLEKVIGQLITLPTGEKPVLATIKDAATLATQQPFFAGVQNGDKLLVYSQARKAFIYSDATGKLVNVGPIVYDQNATNGISNQTETTKTKVTPVTSTTTSAKKK</sequence>
<dbReference type="AlphaFoldDB" id="A0A1G2QJW2"/>
<gene>
    <name evidence="3" type="ORF">A2556_02640</name>
</gene>
<dbReference type="Proteomes" id="UP000177140">
    <property type="component" value="Unassembled WGS sequence"/>
</dbReference>
<feature type="region of interest" description="Disordered" evidence="1">
    <location>
        <begin position="129"/>
        <end position="150"/>
    </location>
</feature>
<keyword evidence="2" id="KW-0472">Membrane</keyword>
<reference evidence="3 4" key="1">
    <citation type="journal article" date="2016" name="Nat. Commun.">
        <title>Thousands of microbial genomes shed light on interconnected biogeochemical processes in an aquifer system.</title>
        <authorList>
            <person name="Anantharaman K."/>
            <person name="Brown C.T."/>
            <person name="Hug L.A."/>
            <person name="Sharon I."/>
            <person name="Castelle C.J."/>
            <person name="Probst A.J."/>
            <person name="Thomas B.C."/>
            <person name="Singh A."/>
            <person name="Wilkins M.J."/>
            <person name="Karaoz U."/>
            <person name="Brodie E.L."/>
            <person name="Williams K.H."/>
            <person name="Hubbard S.S."/>
            <person name="Banfield J.F."/>
        </authorList>
    </citation>
    <scope>NUCLEOTIDE SEQUENCE [LARGE SCALE GENOMIC DNA]</scope>
</reference>
<keyword evidence="2" id="KW-0812">Transmembrane</keyword>
<feature type="compositionally biased region" description="Low complexity" evidence="1">
    <location>
        <begin position="130"/>
        <end position="150"/>
    </location>
</feature>
<organism evidence="3 4">
    <name type="scientific">Candidatus Vogelbacteria bacterium RIFOXYD2_FULL_44_9</name>
    <dbReference type="NCBI Taxonomy" id="1802441"/>
    <lineage>
        <taxon>Bacteria</taxon>
        <taxon>Candidatus Vogeliibacteriota</taxon>
    </lineage>
</organism>
<evidence type="ECO:0000313" key="3">
    <source>
        <dbReference type="EMBL" id="OHA60693.1"/>
    </source>
</evidence>
<dbReference type="EMBL" id="MHTM01000047">
    <property type="protein sequence ID" value="OHA60693.1"/>
    <property type="molecule type" value="Genomic_DNA"/>
</dbReference>
<evidence type="ECO:0000256" key="1">
    <source>
        <dbReference type="SAM" id="MobiDB-lite"/>
    </source>
</evidence>
<proteinExistence type="predicted"/>
<accession>A0A1G2QJW2</accession>
<evidence type="ECO:0000313" key="4">
    <source>
        <dbReference type="Proteomes" id="UP000177140"/>
    </source>
</evidence>
<keyword evidence="2" id="KW-1133">Transmembrane helix</keyword>
<evidence type="ECO:0000256" key="2">
    <source>
        <dbReference type="SAM" id="Phobius"/>
    </source>
</evidence>
<feature type="transmembrane region" description="Helical" evidence="2">
    <location>
        <begin position="12"/>
        <end position="32"/>
    </location>
</feature>
<protein>
    <submittedName>
        <fullName evidence="3">Uncharacterized protein</fullName>
    </submittedName>
</protein>
<comment type="caution">
    <text evidence="3">The sequence shown here is derived from an EMBL/GenBank/DDBJ whole genome shotgun (WGS) entry which is preliminary data.</text>
</comment>